<accession>A0A9P6DZR0</accession>
<comment type="caution">
    <text evidence="2">The sequence shown here is derived from an EMBL/GenBank/DDBJ whole genome shotgun (WGS) entry which is preliminary data.</text>
</comment>
<protein>
    <submittedName>
        <fullName evidence="2">Uncharacterized protein</fullName>
    </submittedName>
</protein>
<feature type="region of interest" description="Disordered" evidence="1">
    <location>
        <begin position="224"/>
        <end position="252"/>
    </location>
</feature>
<feature type="compositionally biased region" description="Basic and acidic residues" evidence="1">
    <location>
        <begin position="42"/>
        <end position="60"/>
    </location>
</feature>
<organism evidence="2 3">
    <name type="scientific">Hydnum rufescens UP504</name>
    <dbReference type="NCBI Taxonomy" id="1448309"/>
    <lineage>
        <taxon>Eukaryota</taxon>
        <taxon>Fungi</taxon>
        <taxon>Dikarya</taxon>
        <taxon>Basidiomycota</taxon>
        <taxon>Agaricomycotina</taxon>
        <taxon>Agaricomycetes</taxon>
        <taxon>Cantharellales</taxon>
        <taxon>Hydnaceae</taxon>
        <taxon>Hydnum</taxon>
    </lineage>
</organism>
<dbReference type="Proteomes" id="UP000886523">
    <property type="component" value="Unassembled WGS sequence"/>
</dbReference>
<feature type="region of interest" description="Disordered" evidence="1">
    <location>
        <begin position="427"/>
        <end position="490"/>
    </location>
</feature>
<gene>
    <name evidence="2" type="ORF">BS47DRAFT_1360430</name>
</gene>
<feature type="compositionally biased region" description="Basic and acidic residues" evidence="1">
    <location>
        <begin position="435"/>
        <end position="445"/>
    </location>
</feature>
<dbReference type="EMBL" id="MU128941">
    <property type="protein sequence ID" value="KAF9516235.1"/>
    <property type="molecule type" value="Genomic_DNA"/>
</dbReference>
<evidence type="ECO:0000313" key="3">
    <source>
        <dbReference type="Proteomes" id="UP000886523"/>
    </source>
</evidence>
<feature type="region of interest" description="Disordered" evidence="1">
    <location>
        <begin position="21"/>
        <end position="60"/>
    </location>
</feature>
<dbReference type="OrthoDB" id="2505969at2759"/>
<feature type="compositionally biased region" description="Basic and acidic residues" evidence="1">
    <location>
        <begin position="335"/>
        <end position="348"/>
    </location>
</feature>
<evidence type="ECO:0000313" key="2">
    <source>
        <dbReference type="EMBL" id="KAF9516235.1"/>
    </source>
</evidence>
<keyword evidence="3" id="KW-1185">Reference proteome</keyword>
<feature type="compositionally biased region" description="Basic residues" evidence="1">
    <location>
        <begin position="21"/>
        <end position="34"/>
    </location>
</feature>
<feature type="compositionally biased region" description="Basic residues" evidence="1">
    <location>
        <begin position="477"/>
        <end position="490"/>
    </location>
</feature>
<reference evidence="2" key="1">
    <citation type="journal article" date="2020" name="Nat. Commun.">
        <title>Large-scale genome sequencing of mycorrhizal fungi provides insights into the early evolution of symbiotic traits.</title>
        <authorList>
            <person name="Miyauchi S."/>
            <person name="Kiss E."/>
            <person name="Kuo A."/>
            <person name="Drula E."/>
            <person name="Kohler A."/>
            <person name="Sanchez-Garcia M."/>
            <person name="Morin E."/>
            <person name="Andreopoulos B."/>
            <person name="Barry K.W."/>
            <person name="Bonito G."/>
            <person name="Buee M."/>
            <person name="Carver A."/>
            <person name="Chen C."/>
            <person name="Cichocki N."/>
            <person name="Clum A."/>
            <person name="Culley D."/>
            <person name="Crous P.W."/>
            <person name="Fauchery L."/>
            <person name="Girlanda M."/>
            <person name="Hayes R.D."/>
            <person name="Keri Z."/>
            <person name="LaButti K."/>
            <person name="Lipzen A."/>
            <person name="Lombard V."/>
            <person name="Magnuson J."/>
            <person name="Maillard F."/>
            <person name="Murat C."/>
            <person name="Nolan M."/>
            <person name="Ohm R.A."/>
            <person name="Pangilinan J."/>
            <person name="Pereira M.F."/>
            <person name="Perotto S."/>
            <person name="Peter M."/>
            <person name="Pfister S."/>
            <person name="Riley R."/>
            <person name="Sitrit Y."/>
            <person name="Stielow J.B."/>
            <person name="Szollosi G."/>
            <person name="Zifcakova L."/>
            <person name="Stursova M."/>
            <person name="Spatafora J.W."/>
            <person name="Tedersoo L."/>
            <person name="Vaario L.M."/>
            <person name="Yamada A."/>
            <person name="Yan M."/>
            <person name="Wang P."/>
            <person name="Xu J."/>
            <person name="Bruns T."/>
            <person name="Baldrian P."/>
            <person name="Vilgalys R."/>
            <person name="Dunand C."/>
            <person name="Henrissat B."/>
            <person name="Grigoriev I.V."/>
            <person name="Hibbett D."/>
            <person name="Nagy L.G."/>
            <person name="Martin F.M."/>
        </authorList>
    </citation>
    <scope>NUCLEOTIDE SEQUENCE</scope>
    <source>
        <strain evidence="2">UP504</strain>
    </source>
</reference>
<feature type="region of interest" description="Disordered" evidence="1">
    <location>
        <begin position="323"/>
        <end position="348"/>
    </location>
</feature>
<sequence length="518" mass="57507">MQGKKKGNKILVFVKRFEKRKVSKKKPKSKKKKATLCQKQAEFGKEKLPPREKLEGKKKPGKFELETLDRANSSRILDQKTKAHVEKESKAVLEELKPQLRNTIKVEGLVALGGKEGYLGGFKTVISQIFLWLLPPGWGDAFSQRGIRLSQGIANCRQELDNARLKQCNLQACSVEGVILANQLYEWMTAWKKDMVQVPISSGAPSWDNIAGLATARTPCCLDSDLQPPLTTRRNERSSADYDSDASSDDTEGGELEILQATGGQVQAIVCIDGNFQLKWIRDRDRRAGHEGGAESHPPIIAPGTIVLARGYLEQWERRMSEMRPARSSHAGQKRKADTHDFDGDPSEVDKVEPGLHAPNSAYDACRESFIAADGDRSIGVSTMVKDLDDFGSQLCRLILAAGYLYCKGYVYSKQFWYNVQKGKEESPAATVGGWRERAPQEAESQKGGVQRGDQASKRRGPKRTKAHGEKAGKSRAGGRKPPGKKVHHRVKRHNISGYTEQRNRAVLDLCDGRGCTI</sequence>
<name>A0A9P6DZR0_9AGAM</name>
<proteinExistence type="predicted"/>
<feature type="compositionally biased region" description="Acidic residues" evidence="1">
    <location>
        <begin position="242"/>
        <end position="252"/>
    </location>
</feature>
<dbReference type="AlphaFoldDB" id="A0A9P6DZR0"/>
<evidence type="ECO:0000256" key="1">
    <source>
        <dbReference type="SAM" id="MobiDB-lite"/>
    </source>
</evidence>